<dbReference type="PANTHER" id="PTHR43701:SF5">
    <property type="entry name" value="MEMBRANE TRANSPORTER PROTEIN-RELATED"/>
    <property type="match status" value="1"/>
</dbReference>
<feature type="transmembrane region" description="Helical" evidence="6">
    <location>
        <begin position="232"/>
        <end position="250"/>
    </location>
</feature>
<organism evidence="7 8">
    <name type="scientific">Stanieria cyanosphaera (strain ATCC 29371 / PCC 7437)</name>
    <dbReference type="NCBI Taxonomy" id="111780"/>
    <lineage>
        <taxon>Bacteria</taxon>
        <taxon>Bacillati</taxon>
        <taxon>Cyanobacteriota</taxon>
        <taxon>Cyanophyceae</taxon>
        <taxon>Pleurocapsales</taxon>
        <taxon>Dermocarpellaceae</taxon>
        <taxon>Stanieria</taxon>
    </lineage>
</organism>
<dbReference type="InterPro" id="IPR051598">
    <property type="entry name" value="TSUP/Inactive_protease-like"/>
</dbReference>
<dbReference type="AlphaFoldDB" id="K9XWC9"/>
<dbReference type="PATRIC" id="fig|111780.3.peg.3460"/>
<evidence type="ECO:0000313" key="8">
    <source>
        <dbReference type="Proteomes" id="UP000010473"/>
    </source>
</evidence>
<dbReference type="EMBL" id="CP003653">
    <property type="protein sequence ID" value="AFZ36843.1"/>
    <property type="molecule type" value="Genomic_DNA"/>
</dbReference>
<keyword evidence="8" id="KW-1185">Reference proteome</keyword>
<feature type="transmembrane region" description="Helical" evidence="6">
    <location>
        <begin position="176"/>
        <end position="195"/>
    </location>
</feature>
<dbReference type="eggNOG" id="COG0730">
    <property type="taxonomic scope" value="Bacteria"/>
</dbReference>
<proteinExistence type="inferred from homology"/>
<protein>
    <recommendedName>
        <fullName evidence="6">Probable membrane transporter protein</fullName>
    </recommendedName>
</protein>
<evidence type="ECO:0000256" key="6">
    <source>
        <dbReference type="RuleBase" id="RU363041"/>
    </source>
</evidence>
<evidence type="ECO:0000256" key="4">
    <source>
        <dbReference type="ARBA" id="ARBA00022989"/>
    </source>
</evidence>
<keyword evidence="6" id="KW-1003">Cell membrane</keyword>
<evidence type="ECO:0000256" key="1">
    <source>
        <dbReference type="ARBA" id="ARBA00004141"/>
    </source>
</evidence>
<dbReference type="Proteomes" id="UP000010473">
    <property type="component" value="Chromosome"/>
</dbReference>
<evidence type="ECO:0000256" key="2">
    <source>
        <dbReference type="ARBA" id="ARBA00009142"/>
    </source>
</evidence>
<comment type="subcellular location">
    <subcellularLocation>
        <location evidence="6">Cell membrane</location>
        <topology evidence="6">Multi-pass membrane protein</topology>
    </subcellularLocation>
    <subcellularLocation>
        <location evidence="1">Membrane</location>
        <topology evidence="1">Multi-pass membrane protein</topology>
    </subcellularLocation>
</comment>
<sequence length="258" mass="27517">MNFNYLLTLSSLGLFSGFLAGIFGIGGGTVLVPIIKAFGYTPVQAVATSSLAIIMTSVSGSIQNWRMGYLNFRRVILLGLPSIATAQIGAFLASNIPGAILLIAFGIFLIINIFLTNFRKRLVTTNFKTRETNTNPSLARLITGGTAGFLAGLFGIGGGVIMVPLQILLLGEQIKVAIQTSLGVIVITSISACLGHAYQGNILWLEGIILGLGGLVGAQISTRFLPKLPDKAVSFGFNILLGILAIYIFWQAWQIYYL</sequence>
<keyword evidence="5 6" id="KW-0472">Membrane</keyword>
<dbReference type="RefSeq" id="WP_015194505.1">
    <property type="nucleotide sequence ID" value="NC_019748.1"/>
</dbReference>
<evidence type="ECO:0000313" key="7">
    <source>
        <dbReference type="EMBL" id="AFZ36843.1"/>
    </source>
</evidence>
<dbReference type="KEGG" id="scs:Sta7437_3337"/>
<feature type="transmembrane region" description="Helical" evidence="6">
    <location>
        <begin position="41"/>
        <end position="62"/>
    </location>
</feature>
<evidence type="ECO:0000256" key="3">
    <source>
        <dbReference type="ARBA" id="ARBA00022692"/>
    </source>
</evidence>
<feature type="transmembrane region" description="Helical" evidence="6">
    <location>
        <begin position="12"/>
        <end position="35"/>
    </location>
</feature>
<feature type="transmembrane region" description="Helical" evidence="6">
    <location>
        <begin position="138"/>
        <end position="164"/>
    </location>
</feature>
<keyword evidence="3 6" id="KW-0812">Transmembrane</keyword>
<gene>
    <name evidence="7" type="ordered locus">Sta7437_3337</name>
</gene>
<dbReference type="PANTHER" id="PTHR43701">
    <property type="entry name" value="MEMBRANE TRANSPORTER PROTEIN MJ0441-RELATED"/>
    <property type="match status" value="1"/>
</dbReference>
<feature type="transmembrane region" description="Helical" evidence="6">
    <location>
        <begin position="99"/>
        <end position="118"/>
    </location>
</feature>
<dbReference type="HOGENOM" id="CLU_045498_5_4_3"/>
<dbReference type="InterPro" id="IPR002781">
    <property type="entry name" value="TM_pro_TauE-like"/>
</dbReference>
<dbReference type="Pfam" id="PF01925">
    <property type="entry name" value="TauE"/>
    <property type="match status" value="1"/>
</dbReference>
<keyword evidence="4 6" id="KW-1133">Transmembrane helix</keyword>
<dbReference type="STRING" id="111780.Sta7437_3337"/>
<reference evidence="8" key="1">
    <citation type="journal article" date="2013" name="Proc. Natl. Acad. Sci. U.S.A.">
        <title>Improving the coverage of the cyanobacterial phylum using diversity-driven genome sequencing.</title>
        <authorList>
            <person name="Shih P.M."/>
            <person name="Wu D."/>
            <person name="Latifi A."/>
            <person name="Axen S.D."/>
            <person name="Fewer D.P."/>
            <person name="Talla E."/>
            <person name="Calteau A."/>
            <person name="Cai F."/>
            <person name="Tandeau de Marsac N."/>
            <person name="Rippka R."/>
            <person name="Herdman M."/>
            <person name="Sivonen K."/>
            <person name="Coursin T."/>
            <person name="Laurent T."/>
            <person name="Goodwin L."/>
            <person name="Nolan M."/>
            <person name="Davenport K.W."/>
            <person name="Han C.S."/>
            <person name="Rubin E.M."/>
            <person name="Eisen J.A."/>
            <person name="Woyke T."/>
            <person name="Gugger M."/>
            <person name="Kerfeld C.A."/>
        </authorList>
    </citation>
    <scope>NUCLEOTIDE SEQUENCE [LARGE SCALE GENOMIC DNA]</scope>
    <source>
        <strain evidence="8">ATCC 29371 / PCC 7437</strain>
    </source>
</reference>
<comment type="similarity">
    <text evidence="2 6">Belongs to the 4-toluene sulfonate uptake permease (TSUP) (TC 2.A.102) family.</text>
</comment>
<dbReference type="GO" id="GO:0005886">
    <property type="term" value="C:plasma membrane"/>
    <property type="evidence" value="ECO:0007669"/>
    <property type="project" value="UniProtKB-SubCell"/>
</dbReference>
<evidence type="ECO:0000256" key="5">
    <source>
        <dbReference type="ARBA" id="ARBA00023136"/>
    </source>
</evidence>
<dbReference type="OrthoDB" id="464048at2"/>
<feature type="transmembrane region" description="Helical" evidence="6">
    <location>
        <begin position="74"/>
        <end position="93"/>
    </location>
</feature>
<name>K9XWC9_STAC7</name>
<accession>K9XWC9</accession>
<feature type="transmembrane region" description="Helical" evidence="6">
    <location>
        <begin position="202"/>
        <end position="220"/>
    </location>
</feature>